<name>A0A0D8BAE4_9ACTN</name>
<dbReference type="SUPFAM" id="SSF50249">
    <property type="entry name" value="Nucleic acid-binding proteins"/>
    <property type="match status" value="1"/>
</dbReference>
<sequence>MTTVTAVGTYLPPWGSARGRVLGPDEDAVTLAVAAARAALEQATTAGSATAPDVRRVVFVTRELPLLVGGNAAALLAGIGLPDDVPVVEQVGGGPAVFDTLGGAEAGTLVIGVDAAESGPVGAAAALVAAGDGAGVGVELVGRVVRSLPVLSRANGGGARDYSDARLERERGVGVAIERLDLTDKPVVVAGLPAKQARALCAGVPPTLPTTGASAALFAVAALAEVGGGGLVLAVEQGSATALRVDGVPAVRRDEPALLAPEKLTRTPGPDIAISLAAYERAFDAKLRWDAGACDACGTLALPPRRRCLNCGSEDGWSLTPLPRTGEVYTVVTVHVPVPGLPTPYSLAIVQLDGVDVRALVKVTGAPAGTVQIGDRGRLVLRRVAVRSGIPDYGYALYPDAATAADAGEGAVR</sequence>
<dbReference type="InterPro" id="IPR012340">
    <property type="entry name" value="NA-bd_OB-fold"/>
</dbReference>
<dbReference type="GO" id="GO:0016746">
    <property type="term" value="F:acyltransferase activity"/>
    <property type="evidence" value="ECO:0007669"/>
    <property type="project" value="InterPro"/>
</dbReference>
<dbReference type="PANTHER" id="PTHR34075">
    <property type="entry name" value="BLR3430 PROTEIN"/>
    <property type="match status" value="1"/>
</dbReference>
<dbReference type="Gene3D" id="3.40.47.10">
    <property type="match status" value="1"/>
</dbReference>
<dbReference type="InterPro" id="IPR002878">
    <property type="entry name" value="ChsH2_C"/>
</dbReference>
<dbReference type="SUPFAM" id="SSF53901">
    <property type="entry name" value="Thiolase-like"/>
    <property type="match status" value="1"/>
</dbReference>
<dbReference type="PANTHER" id="PTHR34075:SF5">
    <property type="entry name" value="BLR3430 PROTEIN"/>
    <property type="match status" value="1"/>
</dbReference>
<keyword evidence="3" id="KW-1185">Reference proteome</keyword>
<dbReference type="InterPro" id="IPR016039">
    <property type="entry name" value="Thiolase-like"/>
</dbReference>
<comment type="caution">
    <text evidence="2">The sequence shown here is derived from an EMBL/GenBank/DDBJ whole genome shotgun (WGS) entry which is preliminary data.</text>
</comment>
<dbReference type="AlphaFoldDB" id="A0A0D8BAE4"/>
<dbReference type="Pfam" id="PF01796">
    <property type="entry name" value="OB_ChsH2_C"/>
    <property type="match status" value="1"/>
</dbReference>
<feature type="domain" description="ChsH2 C-terminal OB-fold" evidence="1">
    <location>
        <begin position="321"/>
        <end position="381"/>
    </location>
</feature>
<reference evidence="2 3" key="2">
    <citation type="journal article" date="2016" name="Genome Announc.">
        <title>Permanent Draft Genome Sequences for Two Variants of Frankia sp. Strain CpI1, the First Frankia Strain Isolated from Root Nodules of Comptonia peregrina.</title>
        <authorList>
            <person name="Oshone R."/>
            <person name="Hurst S.G.IV."/>
            <person name="Abebe-Akele F."/>
            <person name="Simpson S."/>
            <person name="Morris K."/>
            <person name="Thomas W.K."/>
            <person name="Tisa L.S."/>
        </authorList>
    </citation>
    <scope>NUCLEOTIDE SEQUENCE [LARGE SCALE GENOMIC DNA]</scope>
    <source>
        <strain evidence="3">CpI1-S</strain>
    </source>
</reference>
<dbReference type="Proteomes" id="UP000032545">
    <property type="component" value="Unassembled WGS sequence"/>
</dbReference>
<gene>
    <name evidence="2" type="ORF">FF36_04790</name>
</gene>
<proteinExistence type="predicted"/>
<dbReference type="RefSeq" id="WP_044887294.1">
    <property type="nucleotide sequence ID" value="NZ_JYFN01000048.1"/>
</dbReference>
<reference evidence="3" key="1">
    <citation type="submission" date="2015-02" db="EMBL/GenBank/DDBJ databases">
        <title>Draft Genome of Frankia sp. CpI1-S.</title>
        <authorList>
            <person name="Oshone R.T."/>
            <person name="Ngom M."/>
            <person name="Ghodhbane-Gtari F."/>
            <person name="Gtari M."/>
            <person name="Morris K."/>
            <person name="Thomas K."/>
            <person name="Sen A."/>
            <person name="Tisa L.S."/>
        </authorList>
    </citation>
    <scope>NUCLEOTIDE SEQUENCE [LARGE SCALE GENOMIC DNA]</scope>
    <source>
        <strain evidence="3">CpI1-S</strain>
    </source>
</reference>
<protein>
    <submittedName>
        <fullName evidence="2">Putative nucleic-acid-binding protein containing a Zn-ribbon</fullName>
    </submittedName>
</protein>
<evidence type="ECO:0000313" key="3">
    <source>
        <dbReference type="Proteomes" id="UP000032545"/>
    </source>
</evidence>
<evidence type="ECO:0000259" key="1">
    <source>
        <dbReference type="Pfam" id="PF01796"/>
    </source>
</evidence>
<dbReference type="PATRIC" id="fig|1502723.3.peg.4764"/>
<dbReference type="InterPro" id="IPR052513">
    <property type="entry name" value="Thioester_dehydratase-like"/>
</dbReference>
<evidence type="ECO:0000313" key="2">
    <source>
        <dbReference type="EMBL" id="KJE20919.1"/>
    </source>
</evidence>
<accession>A0A0D8BAE4</accession>
<dbReference type="OrthoDB" id="4516040at2"/>
<dbReference type="EMBL" id="JYFN01000048">
    <property type="protein sequence ID" value="KJE20919.1"/>
    <property type="molecule type" value="Genomic_DNA"/>
</dbReference>
<organism evidence="2 3">
    <name type="scientific">Frankia torreyi</name>
    <dbReference type="NCBI Taxonomy" id="1856"/>
    <lineage>
        <taxon>Bacteria</taxon>
        <taxon>Bacillati</taxon>
        <taxon>Actinomycetota</taxon>
        <taxon>Actinomycetes</taxon>
        <taxon>Frankiales</taxon>
        <taxon>Frankiaceae</taxon>
        <taxon>Frankia</taxon>
    </lineage>
</organism>